<keyword evidence="6" id="KW-0443">Lipid metabolism</keyword>
<dbReference type="CDD" id="cd09141">
    <property type="entry name" value="PLDc_vPLD1_2_yPLD_like_2"/>
    <property type="match status" value="1"/>
</dbReference>
<dbReference type="InterPro" id="IPR036871">
    <property type="entry name" value="PX_dom_sf"/>
</dbReference>
<comment type="caution">
    <text evidence="10">The sequence shown here is derived from an EMBL/GenBank/DDBJ whole genome shotgun (WGS) entry which is preliminary data.</text>
</comment>
<accession>A0A8S9X527</accession>
<dbReference type="EMBL" id="WIXP02000010">
    <property type="protein sequence ID" value="KAF6204063.1"/>
    <property type="molecule type" value="Genomic_DNA"/>
</dbReference>
<dbReference type="FunFam" id="3.30.870.10:FF:000011">
    <property type="entry name" value="Phospholipase"/>
    <property type="match status" value="1"/>
</dbReference>
<dbReference type="CDD" id="cd01254">
    <property type="entry name" value="PH_PLD"/>
    <property type="match status" value="1"/>
</dbReference>
<dbReference type="PROSITE" id="PS50035">
    <property type="entry name" value="PLD"/>
    <property type="match status" value="2"/>
</dbReference>
<dbReference type="SMART" id="SM00155">
    <property type="entry name" value="PLDc"/>
    <property type="match status" value="2"/>
</dbReference>
<sequence>MASDNIVEDADSEEYDEYLALSDVEYDSTLKPAISWDPLEQIKYLPYHFIYNDCVPFKAPQRQIFIPGQEIEVSITSYDRSVTTHLMNPNLYTIELKHGDFQWTIRKRYKHFLNLHQQLRLFRTSLNIPLPSKLHKEHRASFRNAVSQSAEGKSSKNLPRFPSMPEALVPYEKLDERMIQLEEYLRNLLKINLYRTHHETAEFLEVSEFSFIGAFGDKGKEGLIKKRTRSNIPGRTGWNCCGCLDSGCCVRCYFICGDVCSSWRSRWIFVKESFVAYIRPKDGRVKAVILFDSGFDISSGVFATGLRRGLAIMNLSRQIVIHCPTRRTAREWQFFIKDMVRKEGGDFTQRNRYFSFCPVRSSVKAAWFVDGRSYMSAVATALEQATQEIFIADWWLSPEIYMKRPSLKGDYWRLDVILKRKAALGVKVFVLLYKEVEMALGINSYYSKQQLVNGNSNIKVLRHPDHAKAGVFLWAHHEKMVVIDQSIAFVGGIDLCYGRWDDYMHRLTDLGSAVKQQETGSFQSLAMATNALNDSILAITQVPLGKSVSIIGDGDESYIGDCTMQPTPDNIKCDTPELERKSILDTMKTRGKELMNLWSFSSEDETDAGEDTMDPESADKRTISTFVSVASPISSDQYEHEDELVSDEGIATGKLWVGKDYVNFIFKDFDNLDQPFLDLVDRTVTPRMPWHDVGVVVNDSAARDLARHFIQRWNAVKLEKSKLNPQYPYLLPKAYKQYNKITLPGVRFCKVSCQVVRSLSHWSGGFIDPETWEGSIHEAVVDAIAKARHYIYIENQFFISFNSTQVKNHVANALFRRIMRAHREKTVFRVYVVLPLLPGFEGEVGTPSGTALHAITHWNYVSICRGKDSLLVRLREAGVQDPHDYITFHGLRNHATLNNVPITELIYVHSKLLIADDRLVICGSANINDRSLLGKRDSEIAVVIEDEEFKSGTMNGQQFRSGKMAGTLRRYLFREHLGLLGNPDPEWEVSDPITDDFYHNVWRATSRKNTEIYDSVFSCLPRDEVRCFKDLQTNRAPMSLSNPDGAAEKLAGVKGHLVSFPLEFLTDEVLTPNPSSMEGIMPTSLWT</sequence>
<name>A0A8S9X527_APOLU</name>
<dbReference type="FunFam" id="3.30.870.10:FF:000036">
    <property type="entry name" value="Phospholipase"/>
    <property type="match status" value="1"/>
</dbReference>
<keyword evidence="3" id="KW-0677">Repeat</keyword>
<dbReference type="PIRSF" id="PIRSF009376">
    <property type="entry name" value="Phospholipase_D_euk"/>
    <property type="match status" value="1"/>
</dbReference>
<dbReference type="CDD" id="cd06895">
    <property type="entry name" value="PX_PLD"/>
    <property type="match status" value="1"/>
</dbReference>
<evidence type="ECO:0000256" key="2">
    <source>
        <dbReference type="ARBA" id="ARBA00008664"/>
    </source>
</evidence>
<gene>
    <name evidence="10" type="ORF">GE061_002403</name>
</gene>
<evidence type="ECO:0000259" key="8">
    <source>
        <dbReference type="PROSITE" id="PS50035"/>
    </source>
</evidence>
<dbReference type="Pfam" id="PF13091">
    <property type="entry name" value="PLDc_2"/>
    <property type="match status" value="1"/>
</dbReference>
<protein>
    <recommendedName>
        <fullName evidence="7">Phospholipase</fullName>
        <ecNumber evidence="7">3.1.4.4</ecNumber>
    </recommendedName>
</protein>
<evidence type="ECO:0000313" key="10">
    <source>
        <dbReference type="EMBL" id="KAF6204063.1"/>
    </source>
</evidence>
<dbReference type="PROSITE" id="PS50195">
    <property type="entry name" value="PX"/>
    <property type="match status" value="1"/>
</dbReference>
<feature type="domain" description="PLD phosphodiesterase" evidence="8">
    <location>
        <begin position="472"/>
        <end position="499"/>
    </location>
</feature>
<dbReference type="InterPro" id="IPR001736">
    <property type="entry name" value="PLipase_D/transphosphatidylase"/>
</dbReference>
<keyword evidence="4 7" id="KW-0378">Hydrolase</keyword>
<evidence type="ECO:0000313" key="11">
    <source>
        <dbReference type="Proteomes" id="UP000466442"/>
    </source>
</evidence>
<evidence type="ECO:0000256" key="1">
    <source>
        <dbReference type="ARBA" id="ARBA00000798"/>
    </source>
</evidence>
<dbReference type="CDD" id="cd09138">
    <property type="entry name" value="PLDc_vPLD1_2_yPLD_like_1"/>
    <property type="match status" value="1"/>
</dbReference>
<dbReference type="FunFam" id="2.30.29.30:FF:000351">
    <property type="entry name" value="Phospholipase"/>
    <property type="match status" value="1"/>
</dbReference>
<dbReference type="GO" id="GO:0009395">
    <property type="term" value="P:phospholipid catabolic process"/>
    <property type="evidence" value="ECO:0007669"/>
    <property type="project" value="TreeGrafter"/>
</dbReference>
<evidence type="ECO:0000259" key="9">
    <source>
        <dbReference type="PROSITE" id="PS50195"/>
    </source>
</evidence>
<dbReference type="Proteomes" id="UP000466442">
    <property type="component" value="Unassembled WGS sequence"/>
</dbReference>
<evidence type="ECO:0000256" key="6">
    <source>
        <dbReference type="ARBA" id="ARBA00023098"/>
    </source>
</evidence>
<dbReference type="InterPro" id="IPR015679">
    <property type="entry name" value="PLipase_D_fam"/>
</dbReference>
<dbReference type="InterPro" id="IPR016555">
    <property type="entry name" value="PLipase_D_euk"/>
</dbReference>
<evidence type="ECO:0000256" key="5">
    <source>
        <dbReference type="ARBA" id="ARBA00022963"/>
    </source>
</evidence>
<proteinExistence type="inferred from homology"/>
<evidence type="ECO:0000256" key="4">
    <source>
        <dbReference type="ARBA" id="ARBA00022801"/>
    </source>
</evidence>
<feature type="domain" description="PLD phosphodiesterase" evidence="8">
    <location>
        <begin position="904"/>
        <end position="931"/>
    </location>
</feature>
<dbReference type="GO" id="GO:0060627">
    <property type="term" value="P:regulation of vesicle-mediated transport"/>
    <property type="evidence" value="ECO:0007669"/>
    <property type="project" value="TreeGrafter"/>
</dbReference>
<dbReference type="Pfam" id="PF00787">
    <property type="entry name" value="PX"/>
    <property type="match status" value="1"/>
</dbReference>
<dbReference type="GO" id="GO:0004630">
    <property type="term" value="F:phospholipase D activity"/>
    <property type="evidence" value="ECO:0007669"/>
    <property type="project" value="UniProtKB-UniRule"/>
</dbReference>
<comment type="similarity">
    <text evidence="2 7">Belongs to the phospholipase D family.</text>
</comment>
<evidence type="ECO:0000256" key="7">
    <source>
        <dbReference type="PIRNR" id="PIRNR009376"/>
    </source>
</evidence>
<keyword evidence="11" id="KW-1185">Reference proteome</keyword>
<dbReference type="GO" id="GO:0006654">
    <property type="term" value="P:phosphatidic acid biosynthetic process"/>
    <property type="evidence" value="ECO:0007669"/>
    <property type="project" value="InterPro"/>
</dbReference>
<dbReference type="OrthoDB" id="14911at2759"/>
<dbReference type="SUPFAM" id="SSF56024">
    <property type="entry name" value="Phospholipase D/nuclease"/>
    <property type="match status" value="3"/>
</dbReference>
<dbReference type="SUPFAM" id="SSF64268">
    <property type="entry name" value="PX domain"/>
    <property type="match status" value="1"/>
</dbReference>
<reference evidence="10" key="1">
    <citation type="journal article" date="2021" name="Mol. Ecol. Resour.">
        <title>Apolygus lucorum genome provides insights into omnivorousness and mesophyll feeding.</title>
        <authorList>
            <person name="Liu Y."/>
            <person name="Liu H."/>
            <person name="Wang H."/>
            <person name="Huang T."/>
            <person name="Liu B."/>
            <person name="Yang B."/>
            <person name="Yin L."/>
            <person name="Li B."/>
            <person name="Zhang Y."/>
            <person name="Zhang S."/>
            <person name="Jiang F."/>
            <person name="Zhang X."/>
            <person name="Ren Y."/>
            <person name="Wang B."/>
            <person name="Wang S."/>
            <person name="Lu Y."/>
            <person name="Wu K."/>
            <person name="Fan W."/>
            <person name="Wang G."/>
        </authorList>
    </citation>
    <scope>NUCLEOTIDE SEQUENCE</scope>
    <source>
        <strain evidence="10">12Hb</strain>
    </source>
</reference>
<dbReference type="SMART" id="SM00312">
    <property type="entry name" value="PX"/>
    <property type="match status" value="1"/>
</dbReference>
<dbReference type="PANTHER" id="PTHR18896">
    <property type="entry name" value="PHOSPHOLIPASE D"/>
    <property type="match status" value="1"/>
</dbReference>
<dbReference type="Gene3D" id="3.30.870.10">
    <property type="entry name" value="Endonuclease Chain A"/>
    <property type="match status" value="3"/>
</dbReference>
<evidence type="ECO:0000256" key="3">
    <source>
        <dbReference type="ARBA" id="ARBA00022737"/>
    </source>
</evidence>
<dbReference type="InterPro" id="IPR001683">
    <property type="entry name" value="PX_dom"/>
</dbReference>
<dbReference type="Pfam" id="PF00614">
    <property type="entry name" value="PLDc"/>
    <property type="match status" value="1"/>
</dbReference>
<dbReference type="GO" id="GO:0035091">
    <property type="term" value="F:phosphatidylinositol binding"/>
    <property type="evidence" value="ECO:0007669"/>
    <property type="project" value="InterPro"/>
</dbReference>
<dbReference type="EC" id="3.1.4.4" evidence="7"/>
<dbReference type="GO" id="GO:0035556">
    <property type="term" value="P:intracellular signal transduction"/>
    <property type="evidence" value="ECO:0007669"/>
    <property type="project" value="InterPro"/>
</dbReference>
<organism evidence="10 11">
    <name type="scientific">Apolygus lucorum</name>
    <name type="common">Small green plant bug</name>
    <name type="synonym">Lygocoris lucorum</name>
    <dbReference type="NCBI Taxonomy" id="248454"/>
    <lineage>
        <taxon>Eukaryota</taxon>
        <taxon>Metazoa</taxon>
        <taxon>Ecdysozoa</taxon>
        <taxon>Arthropoda</taxon>
        <taxon>Hexapoda</taxon>
        <taxon>Insecta</taxon>
        <taxon>Pterygota</taxon>
        <taxon>Neoptera</taxon>
        <taxon>Paraneoptera</taxon>
        <taxon>Hemiptera</taxon>
        <taxon>Heteroptera</taxon>
        <taxon>Panheteroptera</taxon>
        <taxon>Cimicomorpha</taxon>
        <taxon>Miridae</taxon>
        <taxon>Mirini</taxon>
        <taxon>Apolygus</taxon>
    </lineage>
</organism>
<dbReference type="PANTHER" id="PTHR18896:SF76">
    <property type="entry name" value="PHOSPHOLIPASE"/>
    <property type="match status" value="1"/>
</dbReference>
<comment type="catalytic activity">
    <reaction evidence="1 7">
        <text>a 1,2-diacyl-sn-glycero-3-phosphocholine + H2O = a 1,2-diacyl-sn-glycero-3-phosphate + choline + H(+)</text>
        <dbReference type="Rhea" id="RHEA:14445"/>
        <dbReference type="ChEBI" id="CHEBI:15354"/>
        <dbReference type="ChEBI" id="CHEBI:15377"/>
        <dbReference type="ChEBI" id="CHEBI:15378"/>
        <dbReference type="ChEBI" id="CHEBI:57643"/>
        <dbReference type="ChEBI" id="CHEBI:58608"/>
        <dbReference type="EC" id="3.1.4.4"/>
    </reaction>
</comment>
<dbReference type="InterPro" id="IPR025202">
    <property type="entry name" value="PLD-like_dom"/>
</dbReference>
<dbReference type="AlphaFoldDB" id="A0A8S9X527"/>
<keyword evidence="5 7" id="KW-0442">Lipid degradation</keyword>
<feature type="domain" description="PX" evidence="9">
    <location>
        <begin position="70"/>
        <end position="210"/>
    </location>
</feature>
<dbReference type="Gene3D" id="3.30.1520.10">
    <property type="entry name" value="Phox-like domain"/>
    <property type="match status" value="1"/>
</dbReference>